<evidence type="ECO:0000256" key="7">
    <source>
        <dbReference type="ARBA" id="ARBA00023136"/>
    </source>
</evidence>
<comment type="subcellular location">
    <subcellularLocation>
        <location evidence="1">Membrane</location>
        <topology evidence="1">Multi-pass membrane protein</topology>
    </subcellularLocation>
</comment>
<dbReference type="FunFam" id="1.20.120.80:FF:000002">
    <property type="entry name" value="Cytochrome c oxidase subunit 3"/>
    <property type="match status" value="1"/>
</dbReference>
<name>A0A1L6BZX5_9MOLL</name>
<reference evidence="11" key="1">
    <citation type="journal article" date="2016" name="BMC Evol. Biol.">
        <title>Monoplacophoran mitochondrial genomes: convergent gene arrangements and little phylogenetic signal.</title>
        <authorList>
            <person name="Stoger I."/>
            <person name="Kocot K.M."/>
            <person name="Poustka A.J."/>
            <person name="Wilson N.G."/>
            <person name="Ivanov D."/>
            <person name="Halanych K.M."/>
            <person name="Schrodl M."/>
        </authorList>
    </citation>
    <scope>NUCLEOTIDE SEQUENCE</scope>
</reference>
<dbReference type="PANTHER" id="PTHR11403:SF7">
    <property type="entry name" value="CYTOCHROME C OXIDASE SUBUNIT 3"/>
    <property type="match status" value="1"/>
</dbReference>
<dbReference type="AlphaFoldDB" id="A0A1L6BZX5"/>
<accession>A0A1L6BZX5</accession>
<organism evidence="11">
    <name type="scientific">Laevipilina antarctica</name>
    <dbReference type="NCBI Taxonomy" id="358449"/>
    <lineage>
        <taxon>Eukaryota</taxon>
        <taxon>Metazoa</taxon>
        <taxon>Spiralia</taxon>
        <taxon>Lophotrochozoa</taxon>
        <taxon>Mollusca</taxon>
        <taxon>Monoplacophora</taxon>
        <taxon>Tryblidiida</taxon>
        <taxon>Neopilinidae</taxon>
        <taxon>Laevipilina</taxon>
    </lineage>
</organism>
<feature type="domain" description="Heme-copper oxidase subunit III family profile" evidence="10">
    <location>
        <begin position="2"/>
        <end position="260"/>
    </location>
</feature>
<feature type="transmembrane region" description="Helical" evidence="9">
    <location>
        <begin position="158"/>
        <end position="178"/>
    </location>
</feature>
<dbReference type="GeneID" id="30861683"/>
<evidence type="ECO:0000256" key="3">
    <source>
        <dbReference type="ARBA" id="ARBA00015944"/>
    </source>
</evidence>
<evidence type="ECO:0000256" key="8">
    <source>
        <dbReference type="RuleBase" id="RU003375"/>
    </source>
</evidence>
<comment type="similarity">
    <text evidence="2 8">Belongs to the cytochrome c oxidase subunit 3 family.</text>
</comment>
<keyword evidence="7 9" id="KW-0472">Membrane</keyword>
<feature type="transmembrane region" description="Helical" evidence="9">
    <location>
        <begin position="39"/>
        <end position="57"/>
    </location>
</feature>
<keyword evidence="4 8" id="KW-0812">Transmembrane</keyword>
<evidence type="ECO:0000256" key="5">
    <source>
        <dbReference type="ARBA" id="ARBA00022967"/>
    </source>
</evidence>
<dbReference type="InterPro" id="IPR033945">
    <property type="entry name" value="Cyt_c_oxase_su3_dom"/>
</dbReference>
<dbReference type="InterPro" id="IPR035973">
    <property type="entry name" value="Cyt_c_oxidase_su3-like_sf"/>
</dbReference>
<feature type="transmembrane region" description="Helical" evidence="9">
    <location>
        <begin position="239"/>
        <end position="259"/>
    </location>
</feature>
<gene>
    <name evidence="11" type="primary">cox3</name>
</gene>
<dbReference type="GO" id="GO:0006123">
    <property type="term" value="P:mitochondrial electron transport, cytochrome c to oxygen"/>
    <property type="evidence" value="ECO:0007669"/>
    <property type="project" value="TreeGrafter"/>
</dbReference>
<feature type="transmembrane region" description="Helical" evidence="9">
    <location>
        <begin position="12"/>
        <end position="33"/>
    </location>
</feature>
<dbReference type="GO" id="GO:0016020">
    <property type="term" value="C:membrane"/>
    <property type="evidence" value="ECO:0007669"/>
    <property type="project" value="UniProtKB-SubCell"/>
</dbReference>
<evidence type="ECO:0000313" key="11">
    <source>
        <dbReference type="EMBL" id="APQ42957.1"/>
    </source>
</evidence>
<dbReference type="GO" id="GO:0004129">
    <property type="term" value="F:cytochrome-c oxidase activity"/>
    <property type="evidence" value="ECO:0007669"/>
    <property type="project" value="InterPro"/>
</dbReference>
<feature type="transmembrane region" description="Helical" evidence="9">
    <location>
        <begin position="78"/>
        <end position="101"/>
    </location>
</feature>
<dbReference type="InterPro" id="IPR013833">
    <property type="entry name" value="Cyt_c_oxidase_su3_a-hlx"/>
</dbReference>
<keyword evidence="8 11" id="KW-0496">Mitochondrion</keyword>
<dbReference type="Gene3D" id="1.20.120.80">
    <property type="entry name" value="Cytochrome c oxidase, subunit III, four-helix bundle"/>
    <property type="match status" value="1"/>
</dbReference>
<dbReference type="Pfam" id="PF00510">
    <property type="entry name" value="COX3"/>
    <property type="match status" value="1"/>
</dbReference>
<evidence type="ECO:0000256" key="1">
    <source>
        <dbReference type="ARBA" id="ARBA00004141"/>
    </source>
</evidence>
<feature type="transmembrane region" description="Helical" evidence="9">
    <location>
        <begin position="126"/>
        <end position="146"/>
    </location>
</feature>
<evidence type="ECO:0000256" key="6">
    <source>
        <dbReference type="ARBA" id="ARBA00022989"/>
    </source>
</evidence>
<evidence type="ECO:0000256" key="4">
    <source>
        <dbReference type="ARBA" id="ARBA00022692"/>
    </source>
</evidence>
<dbReference type="EMBL" id="KY244020">
    <property type="protein sequence ID" value="APQ42957.1"/>
    <property type="molecule type" value="Genomic_DNA"/>
</dbReference>
<evidence type="ECO:0000259" key="10">
    <source>
        <dbReference type="PROSITE" id="PS50253"/>
    </source>
</evidence>
<dbReference type="InterPro" id="IPR024791">
    <property type="entry name" value="Cyt_c/ubiquinol_Oxase_su3"/>
</dbReference>
<dbReference type="RefSeq" id="YP_009340668.1">
    <property type="nucleotide sequence ID" value="NC_033380.1"/>
</dbReference>
<sequence length="260" mass="29473">MLRVSFHLVEFSPWPLTGSAGALFLTVGLGGWMHQYTGFTLVLFGLLMIVITMVYWWRDILRESTFQGFHTLNVSAGMRWGMILFIVSEVCFFFAFFWAYFHSSLAPSEVLGAVWPPVGIMALNPFHVPLLNTAVLLGSGVTVTAAHHGLMVGLFKETWVSLLMTVILGAYFTLLQGFEYYEASFGIYDGVYGTTFFVATGFHGLHVLIGTVFLAVCLGRHLYSQFSDSHHFGFEAAAWYWHFVDVVWLFLFISIYWWGY</sequence>
<proteinExistence type="inferred from homology"/>
<evidence type="ECO:0000256" key="2">
    <source>
        <dbReference type="ARBA" id="ARBA00010581"/>
    </source>
</evidence>
<feature type="transmembrane region" description="Helical" evidence="9">
    <location>
        <begin position="190"/>
        <end position="218"/>
    </location>
</feature>
<dbReference type="PANTHER" id="PTHR11403">
    <property type="entry name" value="CYTOCHROME C OXIDASE SUBUNIT III"/>
    <property type="match status" value="1"/>
</dbReference>
<dbReference type="SUPFAM" id="SSF81452">
    <property type="entry name" value="Cytochrome c oxidase subunit III-like"/>
    <property type="match status" value="1"/>
</dbReference>
<dbReference type="CTD" id="4514"/>
<dbReference type="Gene3D" id="1.10.287.70">
    <property type="match status" value="1"/>
</dbReference>
<protein>
    <recommendedName>
        <fullName evidence="3 8">Cytochrome c oxidase subunit 3</fullName>
    </recommendedName>
</protein>
<keyword evidence="6 9" id="KW-1133">Transmembrane helix</keyword>
<keyword evidence="5" id="KW-1278">Translocase</keyword>
<dbReference type="GO" id="GO:0005739">
    <property type="term" value="C:mitochondrion"/>
    <property type="evidence" value="ECO:0007669"/>
    <property type="project" value="TreeGrafter"/>
</dbReference>
<dbReference type="InterPro" id="IPR000298">
    <property type="entry name" value="Cyt_c_oxidase-like_su3"/>
</dbReference>
<dbReference type="CDD" id="cd01665">
    <property type="entry name" value="Cyt_c_Oxidase_III"/>
    <property type="match status" value="1"/>
</dbReference>
<geneLocation type="mitochondrion" evidence="11"/>
<comment type="function">
    <text evidence="8">Component of the cytochrome c oxidase, the last enzyme in the mitochondrial electron transport chain which drives oxidative phosphorylation. The respiratory chain contains 3 multisubunit complexes succinate dehydrogenase (complex II, CII), ubiquinol-cytochrome c oxidoreductase (cytochrome b-c1 complex, complex III, CIII) and cytochrome c oxidase (complex IV, CIV), that cooperate to transfer electrons derived from NADH and succinate to molecular oxygen, creating an electrochemical gradient over the inner membrane that drives transmembrane transport and the ATP synthase. Cytochrome c oxidase is the component of the respiratory chain that catalyzes the reduction of oxygen to water. Electrons originating from reduced cytochrome c in the intermembrane space (IMS) are transferred via the dinuclear copper A center (CU(A)) of subunit 2 and heme A of subunit 1 to the active site in subunit 1, a binuclear center (BNC) formed by heme A3 and copper B (CU(B)). The BNC reduces molecular oxygen to 2 water molecules using 4 electrons from cytochrome c in the IMS and 4 protons from the mitochondrial matrix.</text>
</comment>
<evidence type="ECO:0000256" key="9">
    <source>
        <dbReference type="SAM" id="Phobius"/>
    </source>
</evidence>
<dbReference type="PROSITE" id="PS50253">
    <property type="entry name" value="COX3"/>
    <property type="match status" value="1"/>
</dbReference>